<evidence type="ECO:0000259" key="7">
    <source>
        <dbReference type="Pfam" id="PF22939"/>
    </source>
</evidence>
<dbReference type="Pfam" id="PF05057">
    <property type="entry name" value="DUF676"/>
    <property type="match status" value="1"/>
</dbReference>
<evidence type="ECO:0008006" key="11">
    <source>
        <dbReference type="Google" id="ProtNLM"/>
    </source>
</evidence>
<dbReference type="InterPro" id="IPR056884">
    <property type="entry name" value="NPHP3-like_N"/>
</dbReference>
<protein>
    <recommendedName>
        <fullName evidence="11">DUF676 domain-containing protein</fullName>
    </recommendedName>
</protein>
<dbReference type="PROSITE" id="PS50297">
    <property type="entry name" value="ANK_REP_REGION"/>
    <property type="match status" value="10"/>
</dbReference>
<keyword evidence="10" id="KW-1185">Reference proteome</keyword>
<evidence type="ECO:0000256" key="2">
    <source>
        <dbReference type="ARBA" id="ARBA00022737"/>
    </source>
</evidence>
<feature type="domain" description="GPI inositol-deacylase winged helix" evidence="7">
    <location>
        <begin position="640"/>
        <end position="738"/>
    </location>
</feature>
<feature type="repeat" description="ANK" evidence="4">
    <location>
        <begin position="1216"/>
        <end position="1248"/>
    </location>
</feature>
<evidence type="ECO:0000259" key="6">
    <source>
        <dbReference type="Pfam" id="PF05057"/>
    </source>
</evidence>
<feature type="repeat" description="ANK" evidence="4">
    <location>
        <begin position="1025"/>
        <end position="1057"/>
    </location>
</feature>
<feature type="compositionally biased region" description="Basic and acidic residues" evidence="5">
    <location>
        <begin position="1459"/>
        <end position="1484"/>
    </location>
</feature>
<evidence type="ECO:0000313" key="9">
    <source>
        <dbReference type="EMBL" id="KAJ8058717.1"/>
    </source>
</evidence>
<dbReference type="OrthoDB" id="7464126at2759"/>
<dbReference type="Gene3D" id="3.40.50.1820">
    <property type="entry name" value="alpha/beta hydrolase"/>
    <property type="match status" value="1"/>
</dbReference>
<organism evidence="9 10">
    <name type="scientific">Sclerotinia nivalis</name>
    <dbReference type="NCBI Taxonomy" id="352851"/>
    <lineage>
        <taxon>Eukaryota</taxon>
        <taxon>Fungi</taxon>
        <taxon>Dikarya</taxon>
        <taxon>Ascomycota</taxon>
        <taxon>Pezizomycotina</taxon>
        <taxon>Leotiomycetes</taxon>
        <taxon>Helotiales</taxon>
        <taxon>Sclerotiniaceae</taxon>
        <taxon>Sclerotinia</taxon>
    </lineage>
</organism>
<dbReference type="PROSITE" id="PS50088">
    <property type="entry name" value="ANK_REPEAT"/>
    <property type="match status" value="11"/>
</dbReference>
<comment type="caution">
    <text evidence="9">The sequence shown here is derived from an EMBL/GenBank/DDBJ whole genome shotgun (WGS) entry which is preliminary data.</text>
</comment>
<dbReference type="Pfam" id="PF12796">
    <property type="entry name" value="Ank_2"/>
    <property type="match status" value="5"/>
</dbReference>
<feature type="repeat" description="ANK" evidence="4">
    <location>
        <begin position="960"/>
        <end position="992"/>
    </location>
</feature>
<dbReference type="PANTHER" id="PTHR23206">
    <property type="entry name" value="MASK PROTEIN"/>
    <property type="match status" value="1"/>
</dbReference>
<feature type="repeat" description="ANK" evidence="4">
    <location>
        <begin position="895"/>
        <end position="927"/>
    </location>
</feature>
<dbReference type="Pfam" id="PF00023">
    <property type="entry name" value="Ank"/>
    <property type="match status" value="2"/>
</dbReference>
<reference evidence="9" key="1">
    <citation type="submission" date="2022-11" db="EMBL/GenBank/DDBJ databases">
        <title>Genome Resource of Sclerotinia nivalis Strain SnTB1, a Plant Pathogen Isolated from American Ginseng.</title>
        <authorList>
            <person name="Fan S."/>
        </authorList>
    </citation>
    <scope>NUCLEOTIDE SEQUENCE</scope>
    <source>
        <strain evidence="9">SnTB1</strain>
    </source>
</reference>
<dbReference type="InterPro" id="IPR007751">
    <property type="entry name" value="DUF676_lipase-like"/>
</dbReference>
<dbReference type="GO" id="GO:0005737">
    <property type="term" value="C:cytoplasm"/>
    <property type="evidence" value="ECO:0007669"/>
    <property type="project" value="TreeGrafter"/>
</dbReference>
<evidence type="ECO:0000256" key="4">
    <source>
        <dbReference type="PROSITE-ProRule" id="PRU00023"/>
    </source>
</evidence>
<feature type="repeat" description="ANK" evidence="4">
    <location>
        <begin position="928"/>
        <end position="960"/>
    </location>
</feature>
<feature type="domain" description="Nephrocystin 3-like N-terminal" evidence="8">
    <location>
        <begin position="357"/>
        <end position="531"/>
    </location>
</feature>
<dbReference type="SUPFAM" id="SSF53474">
    <property type="entry name" value="alpha/beta-Hydrolases"/>
    <property type="match status" value="1"/>
</dbReference>
<feature type="repeat" description="ANK" evidence="4">
    <location>
        <begin position="1062"/>
        <end position="1102"/>
    </location>
</feature>
<dbReference type="InterPro" id="IPR054471">
    <property type="entry name" value="GPIID_WHD"/>
</dbReference>
<feature type="repeat" description="ANK" evidence="4">
    <location>
        <begin position="993"/>
        <end position="1025"/>
    </location>
</feature>
<dbReference type="InterPro" id="IPR002110">
    <property type="entry name" value="Ankyrin_rpt"/>
</dbReference>
<dbReference type="EMBL" id="JAPEIS010000016">
    <property type="protein sequence ID" value="KAJ8058717.1"/>
    <property type="molecule type" value="Genomic_DNA"/>
</dbReference>
<feature type="region of interest" description="Disordered" evidence="5">
    <location>
        <begin position="13"/>
        <end position="41"/>
    </location>
</feature>
<evidence type="ECO:0000256" key="1">
    <source>
        <dbReference type="ARBA" id="ARBA00007920"/>
    </source>
</evidence>
<feature type="domain" description="DUF676" evidence="6">
    <location>
        <begin position="66"/>
        <end position="195"/>
    </location>
</feature>
<dbReference type="SMART" id="SM00248">
    <property type="entry name" value="ANK"/>
    <property type="match status" value="15"/>
</dbReference>
<accession>A0A9X0A9L4</accession>
<dbReference type="InterPro" id="IPR036770">
    <property type="entry name" value="Ankyrin_rpt-contain_sf"/>
</dbReference>
<sequence>MALSLARFKFRKTRSKSATTVLPTHSSVSPPSDTKDSEPTERFGLFHLNPIPTPSNEEEPLYRIDVVALHGIKGDAFKTWTEKREDNKKNFWLKDQLPVELPGARIFSYGYDANVLFSRGTGTIEDFARTLLVDLMRERKDDSNQKRRIIFICHSMGGIVLKKALITAVDNSTYRNIFDSTSAILFLATPHMGSDETKLPLSIANVANGILSLPMRFSGRVRDDLIMPLARDSSVLRDIQQTFKERKLYEGLMIASFQEQVICTGLKGLVVDKESALLHIPNERAVPMNRDHRNICRFSGPESKSYQRVCGILKEYADKANLSVQPELTSDDKAVLSSIHYPEMEQRRHNTNGAYPGTCTWILKDPSYLRWKAAQRSLIWIKGKPGAGKSTLMAYILSNLRHHDSGQLVLNFFFHGRGSPLQKSPEGMYRELLYQLYLQASPIRELLRKSFIQKNAPGQPDNDCVWTEDELKEWLFNAITCIAKSQPVALYVDALDEAGDDNARMLIDYFDNMKKRVTADNGFLKICVSCRHYPNVSLSDGFEVNVENHNMPDIAVFVHVELVSRIRNWDNDRVAIEGREKMEAAIVKKSLGVFQWVKLVVPMAAETFNDTESLKDVHIMLEKVQDDLAAVYENILTNVIKVKYRSKTLLLMQWVALAERPLTATELRIAMACDEGSHNPGSKRWEDSEDYIESDRRMETLMRTLSGGLVEIALYTSGLYRVQFIHQTVVDFMLTEGLLFLVQHVVPQSVEPCEDEGQFSNGQIVGQSQDRLSRSCVNYFKQPEIVRRNWTVETEKDETLDEVTYPLFKYAITNWLVHAEKAERLGLCQKHLVSQLEEPQGYFEKYVQYEYPVRLSSYCLQRGAVILHLMAFANLQGPARLLLERGDSIEDENLFGVRALHYATYHGHIEMVRLLLDAGADIGATQDGKYTPLEIAASRAHDDVLQLLIERGGDINAISSTGTALEGAAYSGDVRLVKKLLDIGARVDQEGKLDSTPLKAAARKGHVEVVLLLLSLGADVNHCKDYGTALQSAALAGHIEVCRVLLQHGASVSKVPKGLAGIHATPLQCAANNNNITNSIWTDIELLRLLLEHGADINMQDRRHGTALADAVRVHGQVNDDKPDIDPRILFLLENGADANAGCPLVLAASNGNLKLINLLLDRGAHINAWDETNGSALAAAAGSWKRSARLLDSVKLLLERGADVNGYNNSGRYLHSGSALQQATHWGDLEMVNLLLSHGANINLGAGQSGGALHEAAAKGHSEICRLFIDLGADLYAEREFAGSVLHAAASNNNMEIIRLLLSSGVHVDHESEFHDGLGTTPLQAAAERGHLKAFNLLLAEGANIYHTGGISHNMLQAAAHGGSAEIVETCLKSGIDVNINGGKLFGTALLAAASEGHAEVVEALLAKGARDDTEGWWGSAWMKAAENGHRDVKKVLKEWGLERTRLLAPTKVNLSKTDYDTGRGEQQKGESIGRNEMSVDSH</sequence>
<gene>
    <name evidence="9" type="ORF">OCU04_012888</name>
</gene>
<dbReference type="PRINTS" id="PR01415">
    <property type="entry name" value="ANKYRIN"/>
</dbReference>
<dbReference type="SUPFAM" id="SSF48403">
    <property type="entry name" value="Ankyrin repeat"/>
    <property type="match status" value="2"/>
</dbReference>
<feature type="repeat" description="ANK" evidence="4">
    <location>
        <begin position="1282"/>
        <end position="1314"/>
    </location>
</feature>
<keyword evidence="3 4" id="KW-0040">ANK repeat</keyword>
<keyword evidence="2" id="KW-0677">Repeat</keyword>
<dbReference type="InterPro" id="IPR027417">
    <property type="entry name" value="P-loop_NTPase"/>
</dbReference>
<evidence type="ECO:0000259" key="8">
    <source>
        <dbReference type="Pfam" id="PF24883"/>
    </source>
</evidence>
<evidence type="ECO:0000313" key="10">
    <source>
        <dbReference type="Proteomes" id="UP001152300"/>
    </source>
</evidence>
<evidence type="ECO:0000256" key="5">
    <source>
        <dbReference type="SAM" id="MobiDB-lite"/>
    </source>
</evidence>
<comment type="similarity">
    <text evidence="1">Belongs to the putative lipase ROG1 family.</text>
</comment>
<dbReference type="Gene3D" id="1.25.40.20">
    <property type="entry name" value="Ankyrin repeat-containing domain"/>
    <property type="match status" value="4"/>
</dbReference>
<dbReference type="Pfam" id="PF24883">
    <property type="entry name" value="NPHP3_N"/>
    <property type="match status" value="1"/>
</dbReference>
<feature type="region of interest" description="Disordered" evidence="5">
    <location>
        <begin position="1457"/>
        <end position="1484"/>
    </location>
</feature>
<dbReference type="Pfam" id="PF22939">
    <property type="entry name" value="WHD_GPIID"/>
    <property type="match status" value="1"/>
</dbReference>
<evidence type="ECO:0000256" key="3">
    <source>
        <dbReference type="ARBA" id="ARBA00023043"/>
    </source>
</evidence>
<feature type="repeat" description="ANK" evidence="4">
    <location>
        <begin position="1140"/>
        <end position="1172"/>
    </location>
</feature>
<dbReference type="PANTHER" id="PTHR23206:SF7">
    <property type="entry name" value="PROTEIN KINASE DOMAIN-CONTAINING PROTEIN"/>
    <property type="match status" value="1"/>
</dbReference>
<dbReference type="InterPro" id="IPR051631">
    <property type="entry name" value="Ankyrin-KH/SAM_domain"/>
</dbReference>
<dbReference type="Gene3D" id="3.40.50.300">
    <property type="entry name" value="P-loop containing nucleotide triphosphate hydrolases"/>
    <property type="match status" value="1"/>
</dbReference>
<dbReference type="SUPFAM" id="SSF52540">
    <property type="entry name" value="P-loop containing nucleoside triphosphate hydrolases"/>
    <property type="match status" value="1"/>
</dbReference>
<feature type="repeat" description="ANK" evidence="4">
    <location>
        <begin position="1319"/>
        <end position="1346"/>
    </location>
</feature>
<name>A0A9X0A9L4_9HELO</name>
<feature type="compositionally biased region" description="Polar residues" evidence="5">
    <location>
        <begin position="16"/>
        <end position="32"/>
    </location>
</feature>
<proteinExistence type="inferred from homology"/>
<dbReference type="Proteomes" id="UP001152300">
    <property type="component" value="Unassembled WGS sequence"/>
</dbReference>
<feature type="repeat" description="ANK" evidence="4">
    <location>
        <begin position="1249"/>
        <end position="1281"/>
    </location>
</feature>
<dbReference type="InterPro" id="IPR029058">
    <property type="entry name" value="AB_hydrolase_fold"/>
</dbReference>